<evidence type="ECO:0000313" key="2">
    <source>
        <dbReference type="EMBL" id="MDV7217088.1"/>
    </source>
</evidence>
<feature type="compositionally biased region" description="Basic and acidic residues" evidence="1">
    <location>
        <begin position="208"/>
        <end position="220"/>
    </location>
</feature>
<gene>
    <name evidence="2" type="ORF">R5A26_14140</name>
</gene>
<reference evidence="2 3" key="1">
    <citation type="submission" date="2023-10" db="EMBL/GenBank/DDBJ databases">
        <title>Characterization of rhizosphere-enriched actinobacteria from wheat plants lab-grown on chernevaya soil.</title>
        <authorList>
            <person name="Tikhonova E.N."/>
            <person name="Konopkin A."/>
            <person name="Kravchenko I.K."/>
        </authorList>
    </citation>
    <scope>NUCLEOTIDE SEQUENCE [LARGE SCALE GENOMIC DNA]</scope>
    <source>
        <strain evidence="2 3">RR29</strain>
    </source>
</reference>
<comment type="caution">
    <text evidence="2">The sequence shown here is derived from an EMBL/GenBank/DDBJ whole genome shotgun (WGS) entry which is preliminary data.</text>
</comment>
<evidence type="ECO:0000256" key="1">
    <source>
        <dbReference type="SAM" id="MobiDB-lite"/>
    </source>
</evidence>
<dbReference type="RefSeq" id="WP_317771513.1">
    <property type="nucleotide sequence ID" value="NZ_JAWMAJ010000039.1"/>
</dbReference>
<keyword evidence="3" id="KW-1185">Reference proteome</keyword>
<dbReference type="Gene3D" id="3.40.50.300">
    <property type="entry name" value="P-loop containing nucleotide triphosphate hydrolases"/>
    <property type="match status" value="1"/>
</dbReference>
<dbReference type="InterPro" id="IPR027417">
    <property type="entry name" value="P-loop_NTPase"/>
</dbReference>
<evidence type="ECO:0000313" key="3">
    <source>
        <dbReference type="Proteomes" id="UP001187346"/>
    </source>
</evidence>
<organism evidence="2 3">
    <name type="scientific">Streptomyces prunicolor</name>
    <dbReference type="NCBI Taxonomy" id="67348"/>
    <lineage>
        <taxon>Bacteria</taxon>
        <taxon>Bacillati</taxon>
        <taxon>Actinomycetota</taxon>
        <taxon>Actinomycetes</taxon>
        <taxon>Kitasatosporales</taxon>
        <taxon>Streptomycetaceae</taxon>
        <taxon>Streptomyces</taxon>
    </lineage>
</organism>
<dbReference type="Proteomes" id="UP001187346">
    <property type="component" value="Unassembled WGS sequence"/>
</dbReference>
<dbReference type="EMBL" id="JAWMAJ010000039">
    <property type="protein sequence ID" value="MDV7217088.1"/>
    <property type="molecule type" value="Genomic_DNA"/>
</dbReference>
<protein>
    <submittedName>
        <fullName evidence="2">Uncharacterized protein</fullName>
    </submittedName>
</protein>
<sequence>MLLKLTGSSGAGKTTLAFALADRLDGVVVHEFDEVGVPGPPIPPHWRNHMTEMWVRRALEYQDRGMDLLLSGNSPLGEVLAAPSAPLLNGIAVCLIDVADQDRRHRLAARDGGRWDQAATDAFCGWAAWHRGHARDPRFRPDVIIDGSWPEMVWRRWTTWTAEDPRWRTYLIDTTGQSLATSVNQVERWVTEQREAHRSGRLALARGWTDETPRPTDHDA</sequence>
<name>A0ABU4FAM1_9ACTN</name>
<accession>A0ABU4FAM1</accession>
<feature type="region of interest" description="Disordered" evidence="1">
    <location>
        <begin position="201"/>
        <end position="220"/>
    </location>
</feature>
<proteinExistence type="predicted"/>
<dbReference type="SUPFAM" id="SSF52540">
    <property type="entry name" value="P-loop containing nucleoside triphosphate hydrolases"/>
    <property type="match status" value="1"/>
</dbReference>